<feature type="active site" description="Nucleophile" evidence="6">
    <location>
        <position position="368"/>
    </location>
</feature>
<dbReference type="EC" id="2.1.1.35" evidence="4"/>
<evidence type="ECO:0000256" key="3">
    <source>
        <dbReference type="ARBA" id="ARBA00022691"/>
    </source>
</evidence>
<gene>
    <name evidence="7" type="ORF">V9T40_002536</name>
</gene>
<dbReference type="InterPro" id="IPR010280">
    <property type="entry name" value="U5_MeTrfase_fam"/>
</dbReference>
<dbReference type="PROSITE" id="PS01231">
    <property type="entry name" value="TRMA_2"/>
    <property type="match status" value="1"/>
</dbReference>
<evidence type="ECO:0000313" key="8">
    <source>
        <dbReference type="Proteomes" id="UP001367676"/>
    </source>
</evidence>
<dbReference type="Pfam" id="PF05958">
    <property type="entry name" value="tRNA_U5-meth_tr"/>
    <property type="match status" value="1"/>
</dbReference>
<dbReference type="GO" id="GO:0030697">
    <property type="term" value="F:tRNA (uracil(54)-C5)-methyltransferase activity, S-adenosyl methionine-dependent"/>
    <property type="evidence" value="ECO:0007669"/>
    <property type="project" value="UniProtKB-EC"/>
</dbReference>
<comment type="similarity">
    <text evidence="6">Belongs to the class I-like SAM-binding methyltransferase superfamily. RNA M5U methyltransferase family.</text>
</comment>
<dbReference type="CDD" id="cd02440">
    <property type="entry name" value="AdoMet_MTases"/>
    <property type="match status" value="1"/>
</dbReference>
<sequence>MCEINTIMEPLTDHNKYRILEDIITPLGRLPYEKQLILKRNLVRDHVELLTKKKCKHSRILPITPSPVLDHYRNKDEFNVHMGKDGDPKTFGFFTGNLGNNSVFAVSPTHLRNVKPEHKQVLQVFEDFVRKSPLPPCYLLNDGGYWRQILIRSNLKGDIMAVVVVHPRNRSSEEINEEKEQLIQHFKDNNIQIHSLYYHLSEHVKSTEKNSKLTLIHGEPYIYEDFLHSKFRISPLSFFQINVKAAEVLHEELLQLAEFKNTNTLLDLCCGIGTFSISFAKYVRNSVGVEQSMSSLNDALANCSINNVHNCFFTLGKLEERLSSVYSSLENVHELVVVLNPGRSGVHPRVIQLLLDYPLVNKLFYISCKPDNVSTARNVTSLLGTGKKKIKPFKLKAFKPVDLFPHTLHYEMIMHFER</sequence>
<dbReference type="GO" id="GO:0006396">
    <property type="term" value="P:RNA processing"/>
    <property type="evidence" value="ECO:0007669"/>
    <property type="project" value="InterPro"/>
</dbReference>
<dbReference type="Proteomes" id="UP001367676">
    <property type="component" value="Unassembled WGS sequence"/>
</dbReference>
<dbReference type="AlphaFoldDB" id="A0AAN9TGD9"/>
<protein>
    <recommendedName>
        <fullName evidence="4">tRNA (uracil(54)-C(5))-methyltransferase</fullName>
        <ecNumber evidence="4">2.1.1.35</ecNumber>
    </recommendedName>
</protein>
<dbReference type="PANTHER" id="PTHR45904:SF1">
    <property type="entry name" value="TRNA (URACIL-5-)-METHYLTRANSFERASE HOMOLOG B"/>
    <property type="match status" value="1"/>
</dbReference>
<feature type="binding site" evidence="6">
    <location>
        <position position="340"/>
    </location>
    <ligand>
        <name>S-adenosyl-L-methionine</name>
        <dbReference type="ChEBI" id="CHEBI:59789"/>
    </ligand>
</feature>
<comment type="caution">
    <text evidence="6">Lacks conserved residue(s) required for the propagation of feature annotation.</text>
</comment>
<evidence type="ECO:0000256" key="6">
    <source>
        <dbReference type="PROSITE-ProRule" id="PRU01024"/>
    </source>
</evidence>
<dbReference type="PANTHER" id="PTHR45904">
    <property type="entry name" value="TRNA (URACIL-5-)-METHYLTRANSFERASE"/>
    <property type="match status" value="1"/>
</dbReference>
<proteinExistence type="inferred from homology"/>
<dbReference type="Gene3D" id="2.40.50.1070">
    <property type="match status" value="1"/>
</dbReference>
<accession>A0AAN9TGD9</accession>
<dbReference type="GO" id="GO:0003723">
    <property type="term" value="F:RNA binding"/>
    <property type="evidence" value="ECO:0007669"/>
    <property type="project" value="TreeGrafter"/>
</dbReference>
<organism evidence="7 8">
    <name type="scientific">Parthenolecanium corni</name>
    <dbReference type="NCBI Taxonomy" id="536013"/>
    <lineage>
        <taxon>Eukaryota</taxon>
        <taxon>Metazoa</taxon>
        <taxon>Ecdysozoa</taxon>
        <taxon>Arthropoda</taxon>
        <taxon>Hexapoda</taxon>
        <taxon>Insecta</taxon>
        <taxon>Pterygota</taxon>
        <taxon>Neoptera</taxon>
        <taxon>Paraneoptera</taxon>
        <taxon>Hemiptera</taxon>
        <taxon>Sternorrhyncha</taxon>
        <taxon>Coccoidea</taxon>
        <taxon>Coccidae</taxon>
        <taxon>Parthenolecanium</taxon>
    </lineage>
</organism>
<evidence type="ECO:0000256" key="5">
    <source>
        <dbReference type="ARBA" id="ARBA00047278"/>
    </source>
</evidence>
<evidence type="ECO:0000256" key="4">
    <source>
        <dbReference type="ARBA" id="ARBA00033763"/>
    </source>
</evidence>
<dbReference type="InterPro" id="IPR029063">
    <property type="entry name" value="SAM-dependent_MTases_sf"/>
</dbReference>
<reference evidence="7 8" key="1">
    <citation type="submission" date="2024-03" db="EMBL/GenBank/DDBJ databases">
        <title>Adaptation during the transition from Ophiocordyceps entomopathogen to insect associate is accompanied by gene loss and intensified selection.</title>
        <authorList>
            <person name="Ward C.M."/>
            <person name="Onetto C.A."/>
            <person name="Borneman A.R."/>
        </authorList>
    </citation>
    <scope>NUCLEOTIDE SEQUENCE [LARGE SCALE GENOMIC DNA]</scope>
    <source>
        <strain evidence="7">AWRI1</strain>
        <tissue evidence="7">Single Adult Female</tissue>
    </source>
</reference>
<keyword evidence="3 6" id="KW-0949">S-adenosyl-L-methionine</keyword>
<dbReference type="SUPFAM" id="SSF53335">
    <property type="entry name" value="S-adenosyl-L-methionine-dependent methyltransferases"/>
    <property type="match status" value="1"/>
</dbReference>
<dbReference type="InterPro" id="IPR045850">
    <property type="entry name" value="TRM2_met"/>
</dbReference>
<evidence type="ECO:0000313" key="7">
    <source>
        <dbReference type="EMBL" id="KAK7590923.1"/>
    </source>
</evidence>
<comment type="caution">
    <text evidence="7">The sequence shown here is derived from an EMBL/GenBank/DDBJ whole genome shotgun (WGS) entry which is preliminary data.</text>
</comment>
<dbReference type="InterPro" id="IPR030391">
    <property type="entry name" value="MeTrfase_TrmA_CS"/>
</dbReference>
<dbReference type="Gene3D" id="3.40.50.150">
    <property type="entry name" value="Vaccinia Virus protein VP39"/>
    <property type="match status" value="1"/>
</dbReference>
<dbReference type="EMBL" id="JBBCAQ010000022">
    <property type="protein sequence ID" value="KAK7590923.1"/>
    <property type="molecule type" value="Genomic_DNA"/>
</dbReference>
<comment type="catalytic activity">
    <reaction evidence="5">
        <text>uridine(54) in tRNA + S-adenosyl-L-methionine = 5-methyluridine(54) in tRNA + S-adenosyl-L-homocysteine + H(+)</text>
        <dbReference type="Rhea" id="RHEA:42712"/>
        <dbReference type="Rhea" id="RHEA-COMP:10167"/>
        <dbReference type="Rhea" id="RHEA-COMP:10193"/>
        <dbReference type="ChEBI" id="CHEBI:15378"/>
        <dbReference type="ChEBI" id="CHEBI:57856"/>
        <dbReference type="ChEBI" id="CHEBI:59789"/>
        <dbReference type="ChEBI" id="CHEBI:65315"/>
        <dbReference type="ChEBI" id="CHEBI:74447"/>
        <dbReference type="EC" id="2.1.1.35"/>
    </reaction>
    <physiologicalReaction direction="left-to-right" evidence="5">
        <dbReference type="Rhea" id="RHEA:42713"/>
    </physiologicalReaction>
</comment>
<keyword evidence="8" id="KW-1185">Reference proteome</keyword>
<feature type="binding site" evidence="6">
    <location>
        <position position="290"/>
    </location>
    <ligand>
        <name>S-adenosyl-L-methionine</name>
        <dbReference type="ChEBI" id="CHEBI:59789"/>
    </ligand>
</feature>
<feature type="binding site" evidence="6">
    <location>
        <position position="240"/>
    </location>
    <ligand>
        <name>S-adenosyl-L-methionine</name>
        <dbReference type="ChEBI" id="CHEBI:59789"/>
    </ligand>
</feature>
<dbReference type="PROSITE" id="PS51687">
    <property type="entry name" value="SAM_MT_RNA_M5U"/>
    <property type="match status" value="1"/>
</dbReference>
<keyword evidence="2 6" id="KW-0808">Transferase</keyword>
<evidence type="ECO:0000256" key="1">
    <source>
        <dbReference type="ARBA" id="ARBA00022603"/>
    </source>
</evidence>
<evidence type="ECO:0000256" key="2">
    <source>
        <dbReference type="ARBA" id="ARBA00022679"/>
    </source>
</evidence>
<name>A0AAN9TGD9_9HEMI</name>
<keyword evidence="1 6" id="KW-0489">Methyltransferase</keyword>
<dbReference type="GO" id="GO:0032259">
    <property type="term" value="P:methylation"/>
    <property type="evidence" value="ECO:0007669"/>
    <property type="project" value="UniProtKB-KW"/>
</dbReference>